<dbReference type="InterPro" id="IPR004843">
    <property type="entry name" value="Calcineurin-like_PHP"/>
</dbReference>
<dbReference type="Pfam" id="PF00149">
    <property type="entry name" value="Metallophos"/>
    <property type="match status" value="1"/>
</dbReference>
<evidence type="ECO:0000313" key="2">
    <source>
        <dbReference type="EMBL" id="SEN74977.1"/>
    </source>
</evidence>
<sequence length="264" mass="28555">MIYAIGDIHGQLAQLDRALALIAADGGGDAPVVFLGDYTDRGPDSRGVIDRLIVGRDAGRPWQFIKGNHDRMFQRFIESGDCHDVAIRSGLSWLNPRLGGDKTLASYGIVPDGPPVFDLDAQGREVLRDYPTTEGNLDLTALVDLARARVPDAHVRFLTDNPLTVTAPGHLFVHAGVRPGIALADQVEDDLIWIRDGWLDNTDDHGTMIVHGHTALAHPTHFGNRIDLDAGAGYGHPLVPAVCDDAGDWFILTDTGRQPIALAE</sequence>
<dbReference type="GO" id="GO:0005737">
    <property type="term" value="C:cytoplasm"/>
    <property type="evidence" value="ECO:0007669"/>
    <property type="project" value="TreeGrafter"/>
</dbReference>
<organism evidence="2 3">
    <name type="scientific">Loktanella fryxellensis</name>
    <dbReference type="NCBI Taxonomy" id="245187"/>
    <lineage>
        <taxon>Bacteria</taxon>
        <taxon>Pseudomonadati</taxon>
        <taxon>Pseudomonadota</taxon>
        <taxon>Alphaproteobacteria</taxon>
        <taxon>Rhodobacterales</taxon>
        <taxon>Roseobacteraceae</taxon>
        <taxon>Loktanella</taxon>
    </lineage>
</organism>
<dbReference type="RefSeq" id="WP_089905487.1">
    <property type="nucleotide sequence ID" value="NZ_FOCI01000032.1"/>
</dbReference>
<dbReference type="EMBL" id="FOCI01000032">
    <property type="protein sequence ID" value="SEN74977.1"/>
    <property type="molecule type" value="Genomic_DNA"/>
</dbReference>
<dbReference type="AlphaFoldDB" id="A0A1H8J449"/>
<feature type="domain" description="Calcineurin-like phosphoesterase" evidence="1">
    <location>
        <begin position="2"/>
        <end position="166"/>
    </location>
</feature>
<reference evidence="2 3" key="1">
    <citation type="submission" date="2016-10" db="EMBL/GenBank/DDBJ databases">
        <authorList>
            <person name="de Groot N.N."/>
        </authorList>
    </citation>
    <scope>NUCLEOTIDE SEQUENCE [LARGE SCALE GENOMIC DNA]</scope>
    <source>
        <strain evidence="2 3">DSM 16213</strain>
    </source>
</reference>
<dbReference type="InterPro" id="IPR050126">
    <property type="entry name" value="Ap4A_hydrolase"/>
</dbReference>
<dbReference type="Gene3D" id="3.60.21.10">
    <property type="match status" value="1"/>
</dbReference>
<dbReference type="SUPFAM" id="SSF56300">
    <property type="entry name" value="Metallo-dependent phosphatases"/>
    <property type="match status" value="1"/>
</dbReference>
<protein>
    <submittedName>
        <fullName evidence="2">Serine/threonine protein phosphatase 1</fullName>
    </submittedName>
</protein>
<evidence type="ECO:0000259" key="1">
    <source>
        <dbReference type="Pfam" id="PF00149"/>
    </source>
</evidence>
<dbReference type="GO" id="GO:0008803">
    <property type="term" value="F:bis(5'-nucleosyl)-tetraphosphatase (symmetrical) activity"/>
    <property type="evidence" value="ECO:0007669"/>
    <property type="project" value="TreeGrafter"/>
</dbReference>
<dbReference type="GO" id="GO:0110154">
    <property type="term" value="P:RNA decapping"/>
    <property type="evidence" value="ECO:0007669"/>
    <property type="project" value="TreeGrafter"/>
</dbReference>
<proteinExistence type="predicted"/>
<dbReference type="GO" id="GO:0016791">
    <property type="term" value="F:phosphatase activity"/>
    <property type="evidence" value="ECO:0007669"/>
    <property type="project" value="TreeGrafter"/>
</dbReference>
<accession>A0A1H8J449</accession>
<keyword evidence="3" id="KW-1185">Reference proteome</keyword>
<dbReference type="STRING" id="245187.SAMN04488003_13216"/>
<dbReference type="PANTHER" id="PTHR42850:SF4">
    <property type="entry name" value="ZINC-DEPENDENT ENDOPOLYPHOSPHATASE"/>
    <property type="match status" value="1"/>
</dbReference>
<evidence type="ECO:0000313" key="3">
    <source>
        <dbReference type="Proteomes" id="UP000199585"/>
    </source>
</evidence>
<name>A0A1H8J449_9RHOB</name>
<dbReference type="OrthoDB" id="9807890at2"/>
<gene>
    <name evidence="2" type="ORF">SAMN04488003_13216</name>
</gene>
<dbReference type="InterPro" id="IPR029052">
    <property type="entry name" value="Metallo-depent_PP-like"/>
</dbReference>
<dbReference type="PANTHER" id="PTHR42850">
    <property type="entry name" value="METALLOPHOSPHOESTERASE"/>
    <property type="match status" value="1"/>
</dbReference>
<dbReference type="Proteomes" id="UP000199585">
    <property type="component" value="Unassembled WGS sequence"/>
</dbReference>